<gene>
    <name evidence="1" type="ORF">DXA38_09770</name>
</gene>
<sequence>MYRKEEGRYIEQKSIDLQFLQDYEKSGCKLKEFLEDCKEQQVRIAFANKIVEPEWMMDIYQMIMQRTREELKVEQRAGIRRALKRREEGTGTYGRPRIELPADFEQELKRRIANDESLSKYCNELKMKKSTFYKWVKVYRNSWER</sequence>
<dbReference type="Proteomes" id="UP000260025">
    <property type="component" value="Unassembled WGS sequence"/>
</dbReference>
<protein>
    <submittedName>
        <fullName evidence="1">Ribose ABC transporter substrate-binding protein</fullName>
    </submittedName>
</protein>
<reference evidence="1 2" key="1">
    <citation type="submission" date="2018-08" db="EMBL/GenBank/DDBJ databases">
        <title>A genome reference for cultivated species of the human gut microbiota.</title>
        <authorList>
            <person name="Zou Y."/>
            <person name="Xue W."/>
            <person name="Luo G."/>
        </authorList>
    </citation>
    <scope>NUCLEOTIDE SEQUENCE [LARGE SCALE GENOMIC DNA]</scope>
    <source>
        <strain evidence="1 2">OF01-2LB</strain>
    </source>
</reference>
<dbReference type="RefSeq" id="WP_117443037.1">
    <property type="nucleotide sequence ID" value="NZ_JAKNHC010000011.1"/>
</dbReference>
<evidence type="ECO:0000313" key="2">
    <source>
        <dbReference type="Proteomes" id="UP000260025"/>
    </source>
</evidence>
<dbReference type="EMBL" id="QVEV01000012">
    <property type="protein sequence ID" value="RGC15653.1"/>
    <property type="molecule type" value="Genomic_DNA"/>
</dbReference>
<accession>A0A3E2VWH2</accession>
<evidence type="ECO:0000313" key="1">
    <source>
        <dbReference type="EMBL" id="RGC15653.1"/>
    </source>
</evidence>
<comment type="caution">
    <text evidence="1">The sequence shown here is derived from an EMBL/GenBank/DDBJ whole genome shotgun (WGS) entry which is preliminary data.</text>
</comment>
<name>A0A3E2VWH2_CLOIN</name>
<proteinExistence type="predicted"/>
<dbReference type="AlphaFoldDB" id="A0A3E2VWH2"/>
<dbReference type="OrthoDB" id="1657801at2"/>
<organism evidence="1 2">
    <name type="scientific">Clostridium innocuum</name>
    <dbReference type="NCBI Taxonomy" id="1522"/>
    <lineage>
        <taxon>Bacteria</taxon>
        <taxon>Bacillati</taxon>
        <taxon>Bacillota</taxon>
        <taxon>Clostridia</taxon>
        <taxon>Eubacteriales</taxon>
        <taxon>Clostridiaceae</taxon>
        <taxon>Clostridium</taxon>
    </lineage>
</organism>